<dbReference type="Proteomes" id="UP000492821">
    <property type="component" value="Unassembled WGS sequence"/>
</dbReference>
<dbReference type="WBParaSite" id="Pan_g19295.t1">
    <property type="protein sequence ID" value="Pan_g19295.t1"/>
    <property type="gene ID" value="Pan_g19295"/>
</dbReference>
<evidence type="ECO:0000256" key="1">
    <source>
        <dbReference type="SAM" id="SignalP"/>
    </source>
</evidence>
<accession>A0A7E4VCS8</accession>
<evidence type="ECO:0000313" key="2">
    <source>
        <dbReference type="Proteomes" id="UP000492821"/>
    </source>
</evidence>
<protein>
    <submittedName>
        <fullName evidence="3">Four helix bundle protein</fullName>
    </submittedName>
</protein>
<proteinExistence type="predicted"/>
<evidence type="ECO:0000313" key="3">
    <source>
        <dbReference type="WBParaSite" id="Pan_g19295.t1"/>
    </source>
</evidence>
<reference evidence="3" key="2">
    <citation type="submission" date="2020-10" db="UniProtKB">
        <authorList>
            <consortium name="WormBaseParasite"/>
        </authorList>
    </citation>
    <scope>IDENTIFICATION</scope>
</reference>
<organism evidence="2 3">
    <name type="scientific">Panagrellus redivivus</name>
    <name type="common">Microworm</name>
    <dbReference type="NCBI Taxonomy" id="6233"/>
    <lineage>
        <taxon>Eukaryota</taxon>
        <taxon>Metazoa</taxon>
        <taxon>Ecdysozoa</taxon>
        <taxon>Nematoda</taxon>
        <taxon>Chromadorea</taxon>
        <taxon>Rhabditida</taxon>
        <taxon>Tylenchina</taxon>
        <taxon>Panagrolaimomorpha</taxon>
        <taxon>Panagrolaimoidea</taxon>
        <taxon>Panagrolaimidae</taxon>
        <taxon>Panagrellus</taxon>
    </lineage>
</organism>
<feature type="signal peptide" evidence="1">
    <location>
        <begin position="1"/>
        <end position="27"/>
    </location>
</feature>
<feature type="chain" id="PRO_5028889100" evidence="1">
    <location>
        <begin position="28"/>
        <end position="84"/>
    </location>
</feature>
<keyword evidence="1" id="KW-0732">Signal</keyword>
<reference evidence="2" key="1">
    <citation type="journal article" date="2013" name="Genetics">
        <title>The draft genome and transcriptome of Panagrellus redivivus are shaped by the harsh demands of a free-living lifestyle.</title>
        <authorList>
            <person name="Srinivasan J."/>
            <person name="Dillman A.R."/>
            <person name="Macchietto M.G."/>
            <person name="Heikkinen L."/>
            <person name="Lakso M."/>
            <person name="Fracchia K.M."/>
            <person name="Antoshechkin I."/>
            <person name="Mortazavi A."/>
            <person name="Wong G."/>
            <person name="Sternberg P.W."/>
        </authorList>
    </citation>
    <scope>NUCLEOTIDE SEQUENCE [LARGE SCALE GENOMIC DNA]</scope>
    <source>
        <strain evidence="2">MT8872</strain>
    </source>
</reference>
<name>A0A7E4VCS8_PANRE</name>
<dbReference type="AlphaFoldDB" id="A0A7E4VCS8"/>
<keyword evidence="2" id="KW-1185">Reference proteome</keyword>
<sequence>MQRFVSNFKLALHLIELGFAWLYLTRAQKTSEWSTLRGHLTQLRSLVDSVITSVRQGLPLVEANQKTVELKKLVDTIMNLFQNV</sequence>